<organism evidence="1 2">
    <name type="scientific">Longivirga aurantiaca</name>
    <dbReference type="NCBI Taxonomy" id="1837743"/>
    <lineage>
        <taxon>Bacteria</taxon>
        <taxon>Bacillati</taxon>
        <taxon>Actinomycetota</taxon>
        <taxon>Actinomycetes</taxon>
        <taxon>Sporichthyales</taxon>
        <taxon>Sporichthyaceae</taxon>
        <taxon>Longivirga</taxon>
    </lineage>
</organism>
<protein>
    <submittedName>
        <fullName evidence="1">Uncharacterized protein</fullName>
    </submittedName>
</protein>
<comment type="caution">
    <text evidence="1">The sequence shown here is derived from an EMBL/GenBank/DDBJ whole genome shotgun (WGS) entry which is preliminary data.</text>
</comment>
<dbReference type="RefSeq" id="WP_386768980.1">
    <property type="nucleotide sequence ID" value="NZ_JBHSTI010000058.1"/>
</dbReference>
<gene>
    <name evidence="1" type="ORF">ACFQGU_17475</name>
</gene>
<name>A0ABW1T4J1_9ACTN</name>
<sequence length="271" mass="29052">MSLLAYLDLVDVHGWDGPAGCALLSYVRDTVVRPQVSYRGLTGPVAAQAEATAWTMTWRTLTSPRIRDAESPWGILWSAARRAIEDESIAAAYGTQPRKAWQQRASQRLAARSSDPCLVSVSLPPLSWELLSEHGLEPASSVGGGTWAAGDAPILTAVVAVLLEAGWQLEPASRALLSVAARSRHRGGRPHVLGGYRGVAADATIPGWQARRLVHVLLGTQQWPGLIERLAVRPDRGAIDAVMHAALRATLDKTLTSPDMLIRNATLQAAS</sequence>
<dbReference type="Proteomes" id="UP001596138">
    <property type="component" value="Unassembled WGS sequence"/>
</dbReference>
<keyword evidence="2" id="KW-1185">Reference proteome</keyword>
<reference evidence="2" key="1">
    <citation type="journal article" date="2019" name="Int. J. Syst. Evol. Microbiol.">
        <title>The Global Catalogue of Microorganisms (GCM) 10K type strain sequencing project: providing services to taxonomists for standard genome sequencing and annotation.</title>
        <authorList>
            <consortium name="The Broad Institute Genomics Platform"/>
            <consortium name="The Broad Institute Genome Sequencing Center for Infectious Disease"/>
            <person name="Wu L."/>
            <person name="Ma J."/>
        </authorList>
    </citation>
    <scope>NUCLEOTIDE SEQUENCE [LARGE SCALE GENOMIC DNA]</scope>
    <source>
        <strain evidence="2">CGMCC 4.7317</strain>
    </source>
</reference>
<evidence type="ECO:0000313" key="1">
    <source>
        <dbReference type="EMBL" id="MFC6239666.1"/>
    </source>
</evidence>
<accession>A0ABW1T4J1</accession>
<proteinExistence type="predicted"/>
<dbReference type="EMBL" id="JBHSTI010000058">
    <property type="protein sequence ID" value="MFC6239666.1"/>
    <property type="molecule type" value="Genomic_DNA"/>
</dbReference>
<evidence type="ECO:0000313" key="2">
    <source>
        <dbReference type="Proteomes" id="UP001596138"/>
    </source>
</evidence>